<organism evidence="2 3">
    <name type="scientific">Symbiodinium natans</name>
    <dbReference type="NCBI Taxonomy" id="878477"/>
    <lineage>
        <taxon>Eukaryota</taxon>
        <taxon>Sar</taxon>
        <taxon>Alveolata</taxon>
        <taxon>Dinophyceae</taxon>
        <taxon>Suessiales</taxon>
        <taxon>Symbiodiniaceae</taxon>
        <taxon>Symbiodinium</taxon>
    </lineage>
</organism>
<dbReference type="EMBL" id="CAJNDS010002262">
    <property type="protein sequence ID" value="CAE7399496.1"/>
    <property type="molecule type" value="Genomic_DNA"/>
</dbReference>
<gene>
    <name evidence="2" type="ORF">SNAT2548_LOCUS21752</name>
</gene>
<proteinExistence type="predicted"/>
<accession>A0A812QR40</accession>
<comment type="caution">
    <text evidence="2">The sequence shown here is derived from an EMBL/GenBank/DDBJ whole genome shotgun (WGS) entry which is preliminary data.</text>
</comment>
<sequence>MDEALAEVGDKSWYLRQLEQAQVFRANDDCSLSIQRLMSQACRPLHEVKSTVAVLLDAQFAVPECGKASSLCKLASEGKLDEFPYEIRFLVDIIVNTLGDGFIDVLKVVYFEKPVPRNIVMKVCAGDAYVPQKTAETLEPSDSKSSWNPENDILSEGIKFINSQAPDCDSRNEQTYWIMASIKPESGTPIAGWPETKVRLMAQNKSRGVRGAVPMNEFPLHSLSLKEPLWERILPWVYPLLMTSAMMIFGCAGAGKTPTMIVLAMAMGRYHVRRLNLVGVQPGWRRAKSLDNFRQRMPQIQEGLFLDDPTRRKLDISDLKSFVTADEDQTTEGRYDDAKQLRNQFRGIASNEIGDDPAPSEHTETTLTHDAFMKVIKPFFEGDLEKDVMAVLKRSVIFVLCETALYLRLPSEKKSGMIHRICIQDIHSDMLADDDKPLYGQYKTGVTILGENFRRGVEREQALIDASMEKLATFRKKEDFVAHADHELQQWLMPRRVLPSSSSSSEADVPPTVPFSVQLASPTQPRRRLLSSSAFVYPTPGRRVRQKQSQPQPAEEIEQVHNPVHETEQPSQEIQQVPSPVDTTEQSQPVQETEEVRSPEDKMDVMDPDEEAAAYMHV</sequence>
<feature type="compositionally biased region" description="Basic and acidic residues" evidence="1">
    <location>
        <begin position="594"/>
        <end position="605"/>
    </location>
</feature>
<dbReference type="AlphaFoldDB" id="A0A812QR40"/>
<protein>
    <submittedName>
        <fullName evidence="2">Uncharacterized protein</fullName>
    </submittedName>
</protein>
<evidence type="ECO:0000256" key="1">
    <source>
        <dbReference type="SAM" id="MobiDB-lite"/>
    </source>
</evidence>
<evidence type="ECO:0000313" key="3">
    <source>
        <dbReference type="Proteomes" id="UP000604046"/>
    </source>
</evidence>
<feature type="compositionally biased region" description="Polar residues" evidence="1">
    <location>
        <begin position="518"/>
        <end position="534"/>
    </location>
</feature>
<feature type="region of interest" description="Disordered" evidence="1">
    <location>
        <begin position="499"/>
        <end position="618"/>
    </location>
</feature>
<dbReference type="Proteomes" id="UP000604046">
    <property type="component" value="Unassembled WGS sequence"/>
</dbReference>
<keyword evidence="3" id="KW-1185">Reference proteome</keyword>
<evidence type="ECO:0000313" key="2">
    <source>
        <dbReference type="EMBL" id="CAE7399496.1"/>
    </source>
</evidence>
<feature type="compositionally biased region" description="Polar residues" evidence="1">
    <location>
        <begin position="569"/>
        <end position="591"/>
    </location>
</feature>
<reference evidence="2" key="1">
    <citation type="submission" date="2021-02" db="EMBL/GenBank/DDBJ databases">
        <authorList>
            <person name="Dougan E. K."/>
            <person name="Rhodes N."/>
            <person name="Thang M."/>
            <person name="Chan C."/>
        </authorList>
    </citation>
    <scope>NUCLEOTIDE SEQUENCE</scope>
</reference>
<name>A0A812QR40_9DINO</name>